<sequence length="75" mass="8865">METAKFKVTKWDFTKNLKIWLPKDNYTVTVVKKGDNDTLNLLHRQALTLKDNLDYTLVLTPDESQTWGYRLMAFQ</sequence>
<gene>
    <name evidence="1" type="ORF">FN961_22885</name>
</gene>
<dbReference type="Proteomes" id="UP000318126">
    <property type="component" value="Unassembled WGS sequence"/>
</dbReference>
<evidence type="ECO:0000313" key="2">
    <source>
        <dbReference type="Proteomes" id="UP000318126"/>
    </source>
</evidence>
<name>A0A553JHN3_SHEHA</name>
<dbReference type="RefSeq" id="WP_185972871.1">
    <property type="nucleotide sequence ID" value="NZ_BMPL01000047.1"/>
</dbReference>
<organism evidence="1 2">
    <name type="scientific">Shewanella hanedai</name>
    <name type="common">Alteromonas hanedai</name>
    <dbReference type="NCBI Taxonomy" id="25"/>
    <lineage>
        <taxon>Bacteria</taxon>
        <taxon>Pseudomonadati</taxon>
        <taxon>Pseudomonadota</taxon>
        <taxon>Gammaproteobacteria</taxon>
        <taxon>Alteromonadales</taxon>
        <taxon>Shewanellaceae</taxon>
        <taxon>Shewanella</taxon>
    </lineage>
</organism>
<reference evidence="2" key="1">
    <citation type="submission" date="2019-07" db="EMBL/GenBank/DDBJ databases">
        <title>Shewanella sp. YLB-08 draft genomic sequence.</title>
        <authorList>
            <person name="Yu L."/>
        </authorList>
    </citation>
    <scope>NUCLEOTIDE SEQUENCE [LARGE SCALE GENOMIC DNA]</scope>
    <source>
        <strain evidence="2">JCM 20706</strain>
    </source>
</reference>
<evidence type="ECO:0000313" key="1">
    <source>
        <dbReference type="EMBL" id="TRY11955.1"/>
    </source>
</evidence>
<comment type="caution">
    <text evidence="1">The sequence shown here is derived from an EMBL/GenBank/DDBJ whole genome shotgun (WGS) entry which is preliminary data.</text>
</comment>
<keyword evidence="2" id="KW-1185">Reference proteome</keyword>
<dbReference type="EMBL" id="VKGK01000042">
    <property type="protein sequence ID" value="TRY11955.1"/>
    <property type="molecule type" value="Genomic_DNA"/>
</dbReference>
<accession>A0A553JHN3</accession>
<dbReference type="AlphaFoldDB" id="A0A553JHN3"/>
<proteinExistence type="predicted"/>
<protein>
    <submittedName>
        <fullName evidence="1">Uncharacterized protein</fullName>
    </submittedName>
</protein>